<dbReference type="EMBL" id="VFJC01000031">
    <property type="protein sequence ID" value="KAB5517249.1"/>
    <property type="molecule type" value="Genomic_DNA"/>
</dbReference>
<comment type="caution">
    <text evidence="1">The sequence shown here is derived from an EMBL/GenBank/DDBJ whole genome shotgun (WGS) entry which is preliminary data.</text>
</comment>
<dbReference type="InterPro" id="IPR039495">
    <property type="entry name" value="TAF1A"/>
</dbReference>
<evidence type="ECO:0000313" key="1">
    <source>
        <dbReference type="EMBL" id="KAB5517249.1"/>
    </source>
</evidence>
<dbReference type="Proteomes" id="UP000327468">
    <property type="component" value="Chromosome 30"/>
</dbReference>
<protein>
    <recommendedName>
        <fullName evidence="3">TATA box-binding protein-associated factor RNA polymerase I subunit A</fullName>
    </recommendedName>
</protein>
<sequence length="439" mass="51548">MDHLQLHVPDAHHNYDTSEDEGFQTALKQSSLLHVSPTKGQCKESGFHKSTRLCLHAIRDAILHHRWQEAAQYLEVYTQTLEDTTTSKQSVACEIIWRLGTEVLQHHPNKDLEHFNVLYERMKNTGVKNYAKICLEHTFHLLLNGHIHNAKQQLSVAMSWRYGKQSASQSLELKLIHAYCGFLDYLVWSTKRSSVSDAEESGNNREMHSYFRQASVTLQEIIKQPGVWDPFVWGCIDMLEFYNDEEEALRLLQNYAYNKDYPSNPNAHIYLYNYQKRHKASPDQLISTLKVLHSLVPSHELMLEYCALLMKSGEQKNLQHALSVVMKLLEYASWKTDVNAWTCLLEVLKCLEKKELKNLIKEEWGGRRDLWLKMHYKTFHSMKDSKENTKLMRVKLKVMQLLGIYNRRYNKVYYQEEKKKRITSKKHDVLKEESSLLSC</sequence>
<dbReference type="GO" id="GO:0000120">
    <property type="term" value="C:RNA polymerase I transcription regulator complex"/>
    <property type="evidence" value="ECO:0007669"/>
    <property type="project" value="InterPro"/>
</dbReference>
<name>A0A5N5JD80_PANHP</name>
<evidence type="ECO:0008006" key="3">
    <source>
        <dbReference type="Google" id="ProtNLM"/>
    </source>
</evidence>
<accession>A0A5N5JD80</accession>
<reference evidence="1 2" key="1">
    <citation type="submission" date="2019-06" db="EMBL/GenBank/DDBJ databases">
        <title>A chromosome-scale genome assembly of the striped catfish, Pangasianodon hypophthalmus.</title>
        <authorList>
            <person name="Wen M."/>
            <person name="Zahm M."/>
            <person name="Roques C."/>
            <person name="Cabau C."/>
            <person name="Klopp C."/>
            <person name="Donnadieu C."/>
            <person name="Jouanno E."/>
            <person name="Avarre J.-C."/>
            <person name="Campet M."/>
            <person name="Ha T.T.T."/>
            <person name="Dugue R."/>
            <person name="Lampietro C."/>
            <person name="Louis A."/>
            <person name="Herpin A."/>
            <person name="Echchiki A."/>
            <person name="Berthelot C."/>
            <person name="Parey E."/>
            <person name="Roest-Crollius H."/>
            <person name="Braasch I."/>
            <person name="Postlethwait J."/>
            <person name="Bobe J."/>
            <person name="Montfort J."/>
            <person name="Bouchez O."/>
            <person name="Begum T."/>
            <person name="Schartl M."/>
            <person name="Guiguen Y."/>
        </authorList>
    </citation>
    <scope>NUCLEOTIDE SEQUENCE [LARGE SCALE GENOMIC DNA]</scope>
    <source>
        <strain evidence="1 2">Indonesia</strain>
        <tissue evidence="1">Blood</tissue>
    </source>
</reference>
<dbReference type="InterPro" id="IPR052669">
    <property type="entry name" value="SL1/TIF-IB_Component"/>
</dbReference>
<dbReference type="PANTHER" id="PTHR32122">
    <property type="entry name" value="TATA BOX-BINDING PROTEIN ASSOCIATED FACTOR RNA POLYMERASE I SUBUNIT A"/>
    <property type="match status" value="1"/>
</dbReference>
<organism evidence="1 2">
    <name type="scientific">Pangasianodon hypophthalmus</name>
    <name type="common">Striped catfish</name>
    <name type="synonym">Helicophagus hypophthalmus</name>
    <dbReference type="NCBI Taxonomy" id="310915"/>
    <lineage>
        <taxon>Eukaryota</taxon>
        <taxon>Metazoa</taxon>
        <taxon>Chordata</taxon>
        <taxon>Craniata</taxon>
        <taxon>Vertebrata</taxon>
        <taxon>Euteleostomi</taxon>
        <taxon>Actinopterygii</taxon>
        <taxon>Neopterygii</taxon>
        <taxon>Teleostei</taxon>
        <taxon>Ostariophysi</taxon>
        <taxon>Siluriformes</taxon>
        <taxon>Pangasiidae</taxon>
        <taxon>Pangasianodon</taxon>
    </lineage>
</organism>
<dbReference type="AlphaFoldDB" id="A0A5N5JD80"/>
<evidence type="ECO:0000313" key="2">
    <source>
        <dbReference type="Proteomes" id="UP000327468"/>
    </source>
</evidence>
<gene>
    <name evidence="1" type="ORF">PHYPO_G00187520</name>
</gene>
<dbReference type="Pfam" id="PF14929">
    <property type="entry name" value="TAF1_subA"/>
    <property type="match status" value="1"/>
</dbReference>
<dbReference type="GO" id="GO:0006360">
    <property type="term" value="P:transcription by RNA polymerase I"/>
    <property type="evidence" value="ECO:0007669"/>
    <property type="project" value="InterPro"/>
</dbReference>
<proteinExistence type="predicted"/>
<dbReference type="PANTHER" id="PTHR32122:SF1">
    <property type="entry name" value="TATA BOX-BINDING PROTEIN-ASSOCIATED FACTOR RNA POLYMERASE I SUBUNIT A"/>
    <property type="match status" value="1"/>
</dbReference>
<keyword evidence="2" id="KW-1185">Reference proteome</keyword>